<dbReference type="SMART" id="SM00906">
    <property type="entry name" value="Fungal_trans"/>
    <property type="match status" value="1"/>
</dbReference>
<evidence type="ECO:0000259" key="5">
    <source>
        <dbReference type="PROSITE" id="PS50048"/>
    </source>
</evidence>
<feature type="region of interest" description="Disordered" evidence="4">
    <location>
        <begin position="177"/>
        <end position="197"/>
    </location>
</feature>
<dbReference type="Pfam" id="PF04082">
    <property type="entry name" value="Fungal_trans"/>
    <property type="match status" value="1"/>
</dbReference>
<feature type="region of interest" description="Disordered" evidence="4">
    <location>
        <begin position="110"/>
        <end position="151"/>
    </location>
</feature>
<keyword evidence="8" id="KW-1185">Reference proteome</keyword>
<dbReference type="PROSITE" id="PS51379">
    <property type="entry name" value="4FE4S_FER_2"/>
    <property type="match status" value="1"/>
</dbReference>
<keyword evidence="3" id="KW-0539">Nucleus</keyword>
<evidence type="ECO:0000313" key="8">
    <source>
        <dbReference type="Proteomes" id="UP000030669"/>
    </source>
</evidence>
<dbReference type="KEGG" id="gtr:GLOTRDRAFT_137935"/>
<dbReference type="Proteomes" id="UP000030669">
    <property type="component" value="Unassembled WGS sequence"/>
</dbReference>
<evidence type="ECO:0000256" key="4">
    <source>
        <dbReference type="SAM" id="MobiDB-lite"/>
    </source>
</evidence>
<dbReference type="InterPro" id="IPR036864">
    <property type="entry name" value="Zn2-C6_fun-type_DNA-bd_sf"/>
</dbReference>
<feature type="region of interest" description="Disordered" evidence="4">
    <location>
        <begin position="682"/>
        <end position="734"/>
    </location>
</feature>
<evidence type="ECO:0000256" key="3">
    <source>
        <dbReference type="ARBA" id="ARBA00023242"/>
    </source>
</evidence>
<dbReference type="RefSeq" id="XP_007864868.1">
    <property type="nucleotide sequence ID" value="XM_007866677.1"/>
</dbReference>
<evidence type="ECO:0008006" key="9">
    <source>
        <dbReference type="Google" id="ProtNLM"/>
    </source>
</evidence>
<reference evidence="7 8" key="1">
    <citation type="journal article" date="2012" name="Science">
        <title>The Paleozoic origin of enzymatic lignin decomposition reconstructed from 31 fungal genomes.</title>
        <authorList>
            <person name="Floudas D."/>
            <person name="Binder M."/>
            <person name="Riley R."/>
            <person name="Barry K."/>
            <person name="Blanchette R.A."/>
            <person name="Henrissat B."/>
            <person name="Martinez A.T."/>
            <person name="Otillar R."/>
            <person name="Spatafora J.W."/>
            <person name="Yadav J.S."/>
            <person name="Aerts A."/>
            <person name="Benoit I."/>
            <person name="Boyd A."/>
            <person name="Carlson A."/>
            <person name="Copeland A."/>
            <person name="Coutinho P.M."/>
            <person name="de Vries R.P."/>
            <person name="Ferreira P."/>
            <person name="Findley K."/>
            <person name="Foster B."/>
            <person name="Gaskell J."/>
            <person name="Glotzer D."/>
            <person name="Gorecki P."/>
            <person name="Heitman J."/>
            <person name="Hesse C."/>
            <person name="Hori C."/>
            <person name="Igarashi K."/>
            <person name="Jurgens J.A."/>
            <person name="Kallen N."/>
            <person name="Kersten P."/>
            <person name="Kohler A."/>
            <person name="Kuees U."/>
            <person name="Kumar T.K.A."/>
            <person name="Kuo A."/>
            <person name="LaButti K."/>
            <person name="Larrondo L.F."/>
            <person name="Lindquist E."/>
            <person name="Ling A."/>
            <person name="Lombard V."/>
            <person name="Lucas S."/>
            <person name="Lundell T."/>
            <person name="Martin R."/>
            <person name="McLaughlin D.J."/>
            <person name="Morgenstern I."/>
            <person name="Morin E."/>
            <person name="Murat C."/>
            <person name="Nagy L.G."/>
            <person name="Nolan M."/>
            <person name="Ohm R.A."/>
            <person name="Patyshakuliyeva A."/>
            <person name="Rokas A."/>
            <person name="Ruiz-Duenas F.J."/>
            <person name="Sabat G."/>
            <person name="Salamov A."/>
            <person name="Samejima M."/>
            <person name="Schmutz J."/>
            <person name="Slot J.C."/>
            <person name="St John F."/>
            <person name="Stenlid J."/>
            <person name="Sun H."/>
            <person name="Sun S."/>
            <person name="Syed K."/>
            <person name="Tsang A."/>
            <person name="Wiebenga A."/>
            <person name="Young D."/>
            <person name="Pisabarro A."/>
            <person name="Eastwood D.C."/>
            <person name="Martin F."/>
            <person name="Cullen D."/>
            <person name="Grigoriev I.V."/>
            <person name="Hibbett D.S."/>
        </authorList>
    </citation>
    <scope>NUCLEOTIDE SEQUENCE [LARGE SCALE GENOMIC DNA]</scope>
    <source>
        <strain evidence="7 8">ATCC 11539</strain>
    </source>
</reference>
<dbReference type="PROSITE" id="PS50048">
    <property type="entry name" value="ZN2_CY6_FUNGAL_2"/>
    <property type="match status" value="1"/>
</dbReference>
<dbReference type="GO" id="GO:0006351">
    <property type="term" value="P:DNA-templated transcription"/>
    <property type="evidence" value="ECO:0007669"/>
    <property type="project" value="InterPro"/>
</dbReference>
<dbReference type="HOGENOM" id="CLU_007340_1_0_1"/>
<comment type="subcellular location">
    <subcellularLocation>
        <location evidence="1">Nucleus</location>
    </subcellularLocation>
</comment>
<dbReference type="InterPro" id="IPR007219">
    <property type="entry name" value="XnlR_reg_dom"/>
</dbReference>
<dbReference type="InterPro" id="IPR001138">
    <property type="entry name" value="Zn2Cys6_DnaBD"/>
</dbReference>
<dbReference type="AlphaFoldDB" id="S7RNL7"/>
<dbReference type="OrthoDB" id="424974at2759"/>
<dbReference type="CDD" id="cd00067">
    <property type="entry name" value="GAL4"/>
    <property type="match status" value="1"/>
</dbReference>
<protein>
    <recommendedName>
        <fullName evidence="9">Zn(2)-C6 fungal-type domain-containing protein</fullName>
    </recommendedName>
</protein>
<dbReference type="PROSITE" id="PS00463">
    <property type="entry name" value="ZN2_CY6_FUNGAL_1"/>
    <property type="match status" value="1"/>
</dbReference>
<dbReference type="eggNOG" id="ENOG502SJQ1">
    <property type="taxonomic scope" value="Eukaryota"/>
</dbReference>
<feature type="domain" description="Zn(2)-C6 fungal-type" evidence="5">
    <location>
        <begin position="37"/>
        <end position="66"/>
    </location>
</feature>
<gene>
    <name evidence="7" type="ORF">GLOTRDRAFT_137935</name>
</gene>
<evidence type="ECO:0000259" key="6">
    <source>
        <dbReference type="PROSITE" id="PS51379"/>
    </source>
</evidence>
<dbReference type="Gene3D" id="4.10.240.10">
    <property type="entry name" value="Zn(2)-C6 fungal-type DNA-binding domain"/>
    <property type="match status" value="1"/>
</dbReference>
<evidence type="ECO:0000313" key="7">
    <source>
        <dbReference type="EMBL" id="EPQ56085.1"/>
    </source>
</evidence>
<dbReference type="EMBL" id="KB469300">
    <property type="protein sequence ID" value="EPQ56085.1"/>
    <property type="molecule type" value="Genomic_DNA"/>
</dbReference>
<dbReference type="PANTHER" id="PTHR31001:SF56">
    <property type="entry name" value="ZN(2)-C6 FUNGAL-TYPE DOMAIN-CONTAINING PROTEIN"/>
    <property type="match status" value="1"/>
</dbReference>
<dbReference type="GO" id="GO:0003677">
    <property type="term" value="F:DNA binding"/>
    <property type="evidence" value="ECO:0007669"/>
    <property type="project" value="InterPro"/>
</dbReference>
<dbReference type="CDD" id="cd12148">
    <property type="entry name" value="fungal_TF_MHR"/>
    <property type="match status" value="1"/>
</dbReference>
<name>S7RNL7_GLOTA</name>
<dbReference type="GO" id="GO:0008270">
    <property type="term" value="F:zinc ion binding"/>
    <property type="evidence" value="ECO:0007669"/>
    <property type="project" value="InterPro"/>
</dbReference>
<dbReference type="SMART" id="SM00066">
    <property type="entry name" value="GAL4"/>
    <property type="match status" value="1"/>
</dbReference>
<proteinExistence type="predicted"/>
<dbReference type="InterPro" id="IPR050613">
    <property type="entry name" value="Sec_Metabolite_Reg"/>
</dbReference>
<evidence type="ECO:0000256" key="1">
    <source>
        <dbReference type="ARBA" id="ARBA00004123"/>
    </source>
</evidence>
<keyword evidence="2" id="KW-0479">Metal-binding</keyword>
<evidence type="ECO:0000256" key="2">
    <source>
        <dbReference type="ARBA" id="ARBA00022723"/>
    </source>
</evidence>
<dbReference type="SUPFAM" id="SSF57701">
    <property type="entry name" value="Zn2/Cys6 DNA-binding domain"/>
    <property type="match status" value="1"/>
</dbReference>
<organism evidence="7 8">
    <name type="scientific">Gloeophyllum trabeum (strain ATCC 11539 / FP-39264 / Madison 617)</name>
    <name type="common">Brown rot fungus</name>
    <dbReference type="NCBI Taxonomy" id="670483"/>
    <lineage>
        <taxon>Eukaryota</taxon>
        <taxon>Fungi</taxon>
        <taxon>Dikarya</taxon>
        <taxon>Basidiomycota</taxon>
        <taxon>Agaricomycotina</taxon>
        <taxon>Agaricomycetes</taxon>
        <taxon>Gloeophyllales</taxon>
        <taxon>Gloeophyllaceae</taxon>
        <taxon>Gloeophyllum</taxon>
    </lineage>
</organism>
<sequence>MPPEVSKGSTRRAHRKDALDGHQVREIELRRSRGEISCAECRRLKIKCDKTVPCKSCRRRGCESLCPNDSLTTGQGTRSVLAATEHLYDQIGALTKRVRQLEDALATVQAQLSPEPHPLLRGDTTDASRSTSESLPASIEDDAETPLPDQSGYDYFGTLTVSENGVSRFFGPTGGLETLLRGDESPVPTGSSADTSEFELELDTPSLPTAITDFARSFPFHLGGPLSSVQKLVEAQLPPYDRALALCTAFSERATWVYRCLSKSQLLDDLLPSIYALAPPSADDNDGDTGPHALALLFTVLAIGALMESPLGRAPAERFFQVARCAICLRSALDNPGIATVQALDLMSAYNSMRGDDVVDRASRMETTWSLVTLAAHLSHTLGLHRESARWGLPQKIVERRRRAFWDIFTFDAWQSLATGRPTACTISTVDCLLPESDDPAITAGEKWMFQFSACCVAAVAAQAAIPAAPPYTRILELEGKITGFPAPPAYEPAPHAPAADLKRAMLAFVLAHSRETILLYLHRSYFIQAIMDHPANPLRSEYAPSFLTAYKSASTILKVTREHFAKNPDVTAPVWYVWSFAFSAAILFGAVVTKGPRSALAPSAMEELEQAFVLFTKAAPLNRRAAEALPIIIRLKKKARDALSAADSRLNGAPGNHAPADSPEEDELSIFAGKAKLVSRRRSGSLAGEKTDRASKSATPAPVASSSTSTSPAAGFAPQPQQREETAPAGPDWSYNYYDAYDGHYVPPPQPPGFAQDALRQHPQASGYAWPAPNAYPQFGQEHMNVDTMHFQQPQVYQQHPSYQASMDVYTQPFGHPPDFPPGMEHIVGTSGDTRMDQRWTSFVRDSGLGDDASFI</sequence>
<dbReference type="GO" id="GO:0000981">
    <property type="term" value="F:DNA-binding transcription factor activity, RNA polymerase II-specific"/>
    <property type="evidence" value="ECO:0007669"/>
    <property type="project" value="InterPro"/>
</dbReference>
<feature type="region of interest" description="Disordered" evidence="4">
    <location>
        <begin position="647"/>
        <end position="667"/>
    </location>
</feature>
<dbReference type="PANTHER" id="PTHR31001">
    <property type="entry name" value="UNCHARACTERIZED TRANSCRIPTIONAL REGULATORY PROTEIN"/>
    <property type="match status" value="1"/>
</dbReference>
<feature type="domain" description="4Fe-4S ferredoxin-type" evidence="6">
    <location>
        <begin position="44"/>
        <end position="76"/>
    </location>
</feature>
<dbReference type="OMA" id="REMYLMP"/>
<dbReference type="GO" id="GO:0005634">
    <property type="term" value="C:nucleus"/>
    <property type="evidence" value="ECO:0007669"/>
    <property type="project" value="UniProtKB-SubCell"/>
</dbReference>
<dbReference type="Pfam" id="PF00172">
    <property type="entry name" value="Zn_clus"/>
    <property type="match status" value="1"/>
</dbReference>
<dbReference type="InterPro" id="IPR017896">
    <property type="entry name" value="4Fe4S_Fe-S-bd"/>
</dbReference>
<dbReference type="GeneID" id="19303865"/>
<feature type="compositionally biased region" description="Low complexity" evidence="4">
    <location>
        <begin position="697"/>
        <end position="715"/>
    </location>
</feature>
<accession>S7RNL7</accession>